<dbReference type="InterPro" id="IPR020846">
    <property type="entry name" value="MFS_dom"/>
</dbReference>
<name>A0ABM8PNP9_9HYPH</name>
<dbReference type="Gene3D" id="1.20.1250.20">
    <property type="entry name" value="MFS general substrate transporter like domains"/>
    <property type="match status" value="2"/>
</dbReference>
<dbReference type="EMBL" id="CABFWE030000005">
    <property type="protein sequence ID" value="CAD7039655.1"/>
    <property type="molecule type" value="Genomic_DNA"/>
</dbReference>
<evidence type="ECO:0000256" key="1">
    <source>
        <dbReference type="ARBA" id="ARBA00022692"/>
    </source>
</evidence>
<gene>
    <name evidence="6" type="ORF">RHAB21_02945</name>
</gene>
<dbReference type="Proteomes" id="UP000601041">
    <property type="component" value="Unassembled WGS sequence"/>
</dbReference>
<protein>
    <submittedName>
        <fullName evidence="6">MFS transporter</fullName>
    </submittedName>
</protein>
<dbReference type="PANTHER" id="PTHR23537">
    <property type="match status" value="1"/>
</dbReference>
<dbReference type="CDD" id="cd06180">
    <property type="entry name" value="MFS_YjiJ"/>
    <property type="match status" value="1"/>
</dbReference>
<feature type="transmembrane region" description="Helical" evidence="4">
    <location>
        <begin position="354"/>
        <end position="377"/>
    </location>
</feature>
<dbReference type="InterPro" id="IPR010645">
    <property type="entry name" value="MFS_4"/>
</dbReference>
<feature type="transmembrane region" description="Helical" evidence="4">
    <location>
        <begin position="124"/>
        <end position="147"/>
    </location>
</feature>
<feature type="transmembrane region" description="Helical" evidence="4">
    <location>
        <begin position="159"/>
        <end position="181"/>
    </location>
</feature>
<feature type="transmembrane region" description="Helical" evidence="4">
    <location>
        <begin position="321"/>
        <end position="342"/>
    </location>
</feature>
<dbReference type="Pfam" id="PF06779">
    <property type="entry name" value="MFS_4"/>
    <property type="match status" value="1"/>
</dbReference>
<feature type="transmembrane region" description="Helical" evidence="4">
    <location>
        <begin position="292"/>
        <end position="315"/>
    </location>
</feature>
<feature type="transmembrane region" description="Helical" evidence="4">
    <location>
        <begin position="31"/>
        <end position="52"/>
    </location>
</feature>
<proteinExistence type="predicted"/>
<keyword evidence="1 4" id="KW-0812">Transmembrane</keyword>
<evidence type="ECO:0000313" key="7">
    <source>
        <dbReference type="Proteomes" id="UP000601041"/>
    </source>
</evidence>
<dbReference type="SUPFAM" id="SSF103473">
    <property type="entry name" value="MFS general substrate transporter"/>
    <property type="match status" value="1"/>
</dbReference>
<evidence type="ECO:0000256" key="4">
    <source>
        <dbReference type="SAM" id="Phobius"/>
    </source>
</evidence>
<feature type="transmembrane region" description="Helical" evidence="4">
    <location>
        <begin position="232"/>
        <end position="256"/>
    </location>
</feature>
<accession>A0ABM8PNP9</accession>
<evidence type="ECO:0000259" key="5">
    <source>
        <dbReference type="PROSITE" id="PS50850"/>
    </source>
</evidence>
<dbReference type="PROSITE" id="PS50850">
    <property type="entry name" value="MFS"/>
    <property type="match status" value="1"/>
</dbReference>
<organism evidence="6 7">
    <name type="scientific">Pseudorhizobium halotolerans</name>
    <dbReference type="NCBI Taxonomy" id="1233081"/>
    <lineage>
        <taxon>Bacteria</taxon>
        <taxon>Pseudomonadati</taxon>
        <taxon>Pseudomonadota</taxon>
        <taxon>Alphaproteobacteria</taxon>
        <taxon>Hyphomicrobiales</taxon>
        <taxon>Rhizobiaceae</taxon>
        <taxon>Rhizobium/Agrobacterium group</taxon>
        <taxon>Pseudorhizobium</taxon>
    </lineage>
</organism>
<feature type="transmembrane region" description="Helical" evidence="4">
    <location>
        <begin position="193"/>
        <end position="211"/>
    </location>
</feature>
<evidence type="ECO:0000256" key="3">
    <source>
        <dbReference type="ARBA" id="ARBA00023136"/>
    </source>
</evidence>
<keyword evidence="2 4" id="KW-1133">Transmembrane helix</keyword>
<feature type="transmembrane region" description="Helical" evidence="4">
    <location>
        <begin position="72"/>
        <end position="92"/>
    </location>
</feature>
<feature type="transmembrane region" description="Helical" evidence="4">
    <location>
        <begin position="99"/>
        <end position="118"/>
    </location>
</feature>
<keyword evidence="3 4" id="KW-0472">Membrane</keyword>
<feature type="transmembrane region" description="Helical" evidence="4">
    <location>
        <begin position="268"/>
        <end position="285"/>
    </location>
</feature>
<feature type="transmembrane region" description="Helical" evidence="4">
    <location>
        <begin position="383"/>
        <end position="406"/>
    </location>
</feature>
<keyword evidence="7" id="KW-1185">Reference proteome</keyword>
<dbReference type="InterPro" id="IPR036259">
    <property type="entry name" value="MFS_trans_sf"/>
</dbReference>
<dbReference type="PANTHER" id="PTHR23537:SF1">
    <property type="entry name" value="SUGAR TRANSPORTER"/>
    <property type="match status" value="1"/>
</dbReference>
<reference evidence="6 7" key="1">
    <citation type="submission" date="2020-11" db="EMBL/GenBank/DDBJ databases">
        <authorList>
            <person name="Lassalle F."/>
        </authorList>
    </citation>
    <scope>NUCLEOTIDE SEQUENCE [LARGE SCALE GENOMIC DNA]</scope>
    <source>
        <strain evidence="6 7">AB21</strain>
    </source>
</reference>
<feature type="domain" description="Major facilitator superfamily (MFS) profile" evidence="5">
    <location>
        <begin position="32"/>
        <end position="410"/>
    </location>
</feature>
<evidence type="ECO:0000256" key="2">
    <source>
        <dbReference type="ARBA" id="ARBA00022989"/>
    </source>
</evidence>
<comment type="caution">
    <text evidence="6">The sequence shown here is derived from an EMBL/GenBank/DDBJ whole genome shotgun (WGS) entry which is preliminary data.</text>
</comment>
<evidence type="ECO:0000313" key="6">
    <source>
        <dbReference type="EMBL" id="CAD7039655.1"/>
    </source>
</evidence>
<sequence length="412" mass="42013">MHEDLWFVVPARGCDKPFMAARFPGEHASPFLIGLAGGAAMAAAMGFGRFVYTPILPGMMEGASLSAADAGLIAGANFAGYLLGAVLAGFGWAAGRERAVAVLGLVATVVLLAAMAMVEGLAAFTVIRFLAGLASALAMVFTSSIVLAQSARGESVQILHFGGVGLGIALSSALVFVFNLIAGDGAHGWRSEWIGSAVAAGILVMLAMRFLPRPTGGQATVREPQLVWDRPLLLVTASYGLFGFGYVITATFLVTMARAADAGTSIEFLAWLGTGLAAALSLVLWRGFVRRFGLIATYAACIAVEAVGVLASVLLPPAAGALVGGVFLGLTFMAVTAYGLQLGRRLAADSPRRALASMTAAFGTGQIIGPLVAGWLAEASGSFTWPTVLAASVLAVSAALVAPLLAPGPTIR</sequence>